<feature type="domain" description="Heavy metal binding" evidence="2">
    <location>
        <begin position="53"/>
        <end position="80"/>
    </location>
</feature>
<evidence type="ECO:0000313" key="3">
    <source>
        <dbReference type="EMBL" id="KPM49262.1"/>
    </source>
</evidence>
<evidence type="ECO:0000256" key="1">
    <source>
        <dbReference type="SAM" id="SignalP"/>
    </source>
</evidence>
<organism evidence="3 4">
    <name type="scientific">Jiulongibacter sediminis</name>
    <dbReference type="NCBI Taxonomy" id="1605367"/>
    <lineage>
        <taxon>Bacteria</taxon>
        <taxon>Pseudomonadati</taxon>
        <taxon>Bacteroidota</taxon>
        <taxon>Cytophagia</taxon>
        <taxon>Cytophagales</taxon>
        <taxon>Leadbetterellaceae</taxon>
        <taxon>Jiulongibacter</taxon>
    </lineage>
</organism>
<keyword evidence="1" id="KW-0732">Signal</keyword>
<name>A0A0P7BEQ5_9BACT</name>
<comment type="caution">
    <text evidence="3">The sequence shown here is derived from an EMBL/GenBank/DDBJ whole genome shotgun (WGS) entry which is preliminary data.</text>
</comment>
<evidence type="ECO:0000259" key="2">
    <source>
        <dbReference type="Pfam" id="PF19335"/>
    </source>
</evidence>
<sequence>MNKIKIGLMALLMASFVACTNSETQETAAEEHIHEHGDMDHHDMEATEMAEGKYSCPMACEGDKTYDEAGKCPVCEMDLELASAE</sequence>
<reference evidence="3 4" key="1">
    <citation type="submission" date="2015-07" db="EMBL/GenBank/DDBJ databases">
        <title>The draft genome sequence of Leadbetterella sp. JN14-9.</title>
        <authorList>
            <person name="Liu Y."/>
            <person name="Du J."/>
            <person name="Shao Z."/>
        </authorList>
    </citation>
    <scope>NUCLEOTIDE SEQUENCE [LARGE SCALE GENOMIC DNA]</scope>
    <source>
        <strain evidence="3 4">JN14-9</strain>
    </source>
</reference>
<dbReference type="Pfam" id="PF19335">
    <property type="entry name" value="HMBD"/>
    <property type="match status" value="1"/>
</dbReference>
<dbReference type="EMBL" id="LGTQ01000005">
    <property type="protein sequence ID" value="KPM49262.1"/>
    <property type="molecule type" value="Genomic_DNA"/>
</dbReference>
<dbReference type="STRING" id="1605367.AFM12_01135"/>
<evidence type="ECO:0000313" key="4">
    <source>
        <dbReference type="Proteomes" id="UP000050454"/>
    </source>
</evidence>
<keyword evidence="4" id="KW-1185">Reference proteome</keyword>
<dbReference type="AlphaFoldDB" id="A0A0P7BEQ5"/>
<gene>
    <name evidence="3" type="ORF">AFM12_01135</name>
</gene>
<feature type="chain" id="PRO_5006135728" description="Heavy metal binding domain-containing protein" evidence="1">
    <location>
        <begin position="21"/>
        <end position="85"/>
    </location>
</feature>
<dbReference type="PROSITE" id="PS51257">
    <property type="entry name" value="PROKAR_LIPOPROTEIN"/>
    <property type="match status" value="1"/>
</dbReference>
<dbReference type="RefSeq" id="WP_055143327.1">
    <property type="nucleotide sequence ID" value="NZ_JXSZ01000005.1"/>
</dbReference>
<dbReference type="InterPro" id="IPR045800">
    <property type="entry name" value="HMBD"/>
</dbReference>
<proteinExistence type="predicted"/>
<protein>
    <recommendedName>
        <fullName evidence="2">Heavy metal binding domain-containing protein</fullName>
    </recommendedName>
</protein>
<accession>A0A0P7BEQ5</accession>
<feature type="signal peptide" evidence="1">
    <location>
        <begin position="1"/>
        <end position="20"/>
    </location>
</feature>
<dbReference type="GO" id="GO:0046872">
    <property type="term" value="F:metal ion binding"/>
    <property type="evidence" value="ECO:0007669"/>
    <property type="project" value="InterPro"/>
</dbReference>
<dbReference type="Proteomes" id="UP000050454">
    <property type="component" value="Unassembled WGS sequence"/>
</dbReference>
<dbReference type="OrthoDB" id="1523860at2"/>